<comment type="caution">
    <text evidence="1">The sequence shown here is derived from an EMBL/GenBank/DDBJ whole genome shotgun (WGS) entry which is preliminary data.</text>
</comment>
<organism evidence="1">
    <name type="scientific">marine sediment metagenome</name>
    <dbReference type="NCBI Taxonomy" id="412755"/>
    <lineage>
        <taxon>unclassified sequences</taxon>
        <taxon>metagenomes</taxon>
        <taxon>ecological metagenomes</taxon>
    </lineage>
</organism>
<dbReference type="EMBL" id="BART01006843">
    <property type="protein sequence ID" value="GAG70615.1"/>
    <property type="molecule type" value="Genomic_DNA"/>
</dbReference>
<sequence length="158" mass="17957">MGKTVTLPRKTGRFRTLRGSVQDRVWVRYLLDDQDSSTAWRIIKFQIFPTNPTGANSCAGQLTTSPDVDISSVVWNFADARVLACSATRDDGVYKVMPSFSAIDPDNLVVEDLWIYSDAEGDQTHSNYLIILEQYYTSAWQQVFQRIRNMGQRTPNNP</sequence>
<reference evidence="1" key="1">
    <citation type="journal article" date="2014" name="Front. Microbiol.">
        <title>High frequency of phylogenetically diverse reductive dehalogenase-homologous genes in deep subseafloor sedimentary metagenomes.</title>
        <authorList>
            <person name="Kawai M."/>
            <person name="Futagami T."/>
            <person name="Toyoda A."/>
            <person name="Takaki Y."/>
            <person name="Nishi S."/>
            <person name="Hori S."/>
            <person name="Arai W."/>
            <person name="Tsubouchi T."/>
            <person name="Morono Y."/>
            <person name="Uchiyama I."/>
            <person name="Ito T."/>
            <person name="Fujiyama A."/>
            <person name="Inagaki F."/>
            <person name="Takami H."/>
        </authorList>
    </citation>
    <scope>NUCLEOTIDE SEQUENCE</scope>
    <source>
        <strain evidence="1">Expedition CK06-06</strain>
    </source>
</reference>
<dbReference type="AlphaFoldDB" id="X0ZLQ7"/>
<accession>X0ZLQ7</accession>
<proteinExistence type="predicted"/>
<gene>
    <name evidence="1" type="ORF">S01H4_15621</name>
</gene>
<protein>
    <submittedName>
        <fullName evidence="1">Uncharacterized protein</fullName>
    </submittedName>
</protein>
<name>X0ZLQ7_9ZZZZ</name>
<evidence type="ECO:0000313" key="1">
    <source>
        <dbReference type="EMBL" id="GAG70615.1"/>
    </source>
</evidence>